<dbReference type="Pfam" id="PF13637">
    <property type="entry name" value="Ank_4"/>
    <property type="match status" value="1"/>
</dbReference>
<sequence length="208" mass="23420">MPLVHGDGRAGYQAIYRWEQEVRNENKEIKRMLDEQWRKDMQRKRDREMGQALREAAKAGDAETIIALLDAGVPVDHTDAEYKQTALHYAAREGRKEAVQVLVARGANVNARNKDLRTPLHWAAANGTASVVRILTEAGADCNARNNDGEIPLEVANYWNNPETGPALRQAMGFQRRVGVKCEGFEQGVQNHFSVQRVGVYPNTKAWR</sequence>
<dbReference type="EMBL" id="HBKN01003441">
    <property type="protein sequence ID" value="CAE2193623.1"/>
    <property type="molecule type" value="Transcribed_RNA"/>
</dbReference>
<dbReference type="SMART" id="SM00248">
    <property type="entry name" value="ANK"/>
    <property type="match status" value="3"/>
</dbReference>
<dbReference type="GO" id="GO:0004842">
    <property type="term" value="F:ubiquitin-protein transferase activity"/>
    <property type="evidence" value="ECO:0007669"/>
    <property type="project" value="TreeGrafter"/>
</dbReference>
<gene>
    <name evidence="4" type="ORF">GTHE00462_LOCUS2933</name>
    <name evidence="5" type="ORF">GTHE00462_LOCUS2934</name>
</gene>
<evidence type="ECO:0000256" key="2">
    <source>
        <dbReference type="ARBA" id="ARBA00023043"/>
    </source>
</evidence>
<evidence type="ECO:0000256" key="3">
    <source>
        <dbReference type="PROSITE-ProRule" id="PRU00023"/>
    </source>
</evidence>
<dbReference type="PRINTS" id="PR01415">
    <property type="entry name" value="ANKYRIN"/>
</dbReference>
<dbReference type="PANTHER" id="PTHR24171">
    <property type="entry name" value="ANKYRIN REPEAT DOMAIN-CONTAINING PROTEIN 39-RELATED"/>
    <property type="match status" value="1"/>
</dbReference>
<keyword evidence="2 3" id="KW-0040">ANK repeat</keyword>
<reference evidence="5" key="1">
    <citation type="submission" date="2021-01" db="EMBL/GenBank/DDBJ databases">
        <authorList>
            <person name="Corre E."/>
            <person name="Pelletier E."/>
            <person name="Niang G."/>
            <person name="Scheremetjew M."/>
            <person name="Finn R."/>
            <person name="Kale V."/>
            <person name="Holt S."/>
            <person name="Cochrane G."/>
            <person name="Meng A."/>
            <person name="Brown T."/>
            <person name="Cohen L."/>
        </authorList>
    </citation>
    <scope>NUCLEOTIDE SEQUENCE</scope>
    <source>
        <strain evidence="5">CCMP 2712</strain>
    </source>
</reference>
<dbReference type="GO" id="GO:0085020">
    <property type="term" value="P:protein K6-linked ubiquitination"/>
    <property type="evidence" value="ECO:0007669"/>
    <property type="project" value="TreeGrafter"/>
</dbReference>
<dbReference type="SUPFAM" id="SSF48403">
    <property type="entry name" value="Ankyrin repeat"/>
    <property type="match status" value="1"/>
</dbReference>
<evidence type="ECO:0000256" key="1">
    <source>
        <dbReference type="ARBA" id="ARBA00022737"/>
    </source>
</evidence>
<proteinExistence type="predicted"/>
<protein>
    <submittedName>
        <fullName evidence="5">Uncharacterized protein</fullName>
    </submittedName>
</protein>
<evidence type="ECO:0000313" key="4">
    <source>
        <dbReference type="EMBL" id="CAE2193622.1"/>
    </source>
</evidence>
<dbReference type="PANTHER" id="PTHR24171:SF8">
    <property type="entry name" value="BRCA1-ASSOCIATED RING DOMAIN PROTEIN 1"/>
    <property type="match status" value="1"/>
</dbReference>
<dbReference type="InterPro" id="IPR036770">
    <property type="entry name" value="Ankyrin_rpt-contain_sf"/>
</dbReference>
<dbReference type="EMBL" id="HBKN01003440">
    <property type="protein sequence ID" value="CAE2193622.1"/>
    <property type="molecule type" value="Transcribed_RNA"/>
</dbReference>
<dbReference type="InterPro" id="IPR002110">
    <property type="entry name" value="Ankyrin_rpt"/>
</dbReference>
<feature type="repeat" description="ANK" evidence="3">
    <location>
        <begin position="115"/>
        <end position="147"/>
    </location>
</feature>
<organism evidence="5">
    <name type="scientific">Guillardia theta</name>
    <name type="common">Cryptophyte</name>
    <name type="synonym">Cryptomonas phi</name>
    <dbReference type="NCBI Taxonomy" id="55529"/>
    <lineage>
        <taxon>Eukaryota</taxon>
        <taxon>Cryptophyceae</taxon>
        <taxon>Pyrenomonadales</taxon>
        <taxon>Geminigeraceae</taxon>
        <taxon>Guillardia</taxon>
    </lineage>
</organism>
<feature type="repeat" description="ANK" evidence="3">
    <location>
        <begin position="82"/>
        <end position="114"/>
    </location>
</feature>
<evidence type="ECO:0000313" key="5">
    <source>
        <dbReference type="EMBL" id="CAE2193623.1"/>
    </source>
</evidence>
<dbReference type="PROSITE" id="PS50088">
    <property type="entry name" value="ANK_REPEAT"/>
    <property type="match status" value="2"/>
</dbReference>
<accession>A0A6U5WC33</accession>
<keyword evidence="1" id="KW-0677">Repeat</keyword>
<dbReference type="AlphaFoldDB" id="A0A6U5WC33"/>
<dbReference type="PROSITE" id="PS50297">
    <property type="entry name" value="ANK_REP_REGION"/>
    <property type="match status" value="2"/>
</dbReference>
<dbReference type="Gene3D" id="1.25.40.20">
    <property type="entry name" value="Ankyrin repeat-containing domain"/>
    <property type="match status" value="2"/>
</dbReference>
<name>A0A6U5WC33_GUITH</name>